<reference evidence="2" key="1">
    <citation type="submission" date="2018-11" db="EMBL/GenBank/DDBJ databases">
        <title>Chitinophaga lutea sp.nov., isolate from arsenic contaminated soil.</title>
        <authorList>
            <person name="Zong Y."/>
        </authorList>
    </citation>
    <scope>NUCLEOTIDE SEQUENCE [LARGE SCALE GENOMIC DNA]</scope>
    <source>
        <strain evidence="2">YLT18</strain>
    </source>
</reference>
<dbReference type="RefSeq" id="WP_120517498.1">
    <property type="nucleotide sequence ID" value="NZ_QXZY01000009.1"/>
</dbReference>
<evidence type="ECO:0000313" key="1">
    <source>
        <dbReference type="EMBL" id="RPD40126.1"/>
    </source>
</evidence>
<dbReference type="Proteomes" id="UP000279089">
    <property type="component" value="Unassembled WGS sequence"/>
</dbReference>
<accession>A0A3N4MDS5</accession>
<dbReference type="OrthoDB" id="675230at2"/>
<evidence type="ECO:0000313" key="2">
    <source>
        <dbReference type="Proteomes" id="UP000279089"/>
    </source>
</evidence>
<sequence>MKTRYFLPAIGLIAGLCFTACEKKDPFKDNKSEGYLTLKLDGQELTITKQLTGSLHDTASNAMLVVSGMTNDNQLVTVNILFPNKQLKPGTYALDLNGFNSLGWMKTLGSAESYAADDLTLGASSSIIIESVSEKAAKGTFSGVMIHDVDETKKKTITEGKFDVTVLKLY</sequence>
<protein>
    <submittedName>
        <fullName evidence="1">Uncharacterized protein</fullName>
    </submittedName>
</protein>
<dbReference type="EMBL" id="RMBX01000008">
    <property type="protein sequence ID" value="RPD40126.1"/>
    <property type="molecule type" value="Genomic_DNA"/>
</dbReference>
<proteinExistence type="predicted"/>
<dbReference type="AlphaFoldDB" id="A0A3N4MDS5"/>
<organism evidence="1 2">
    <name type="scientific">Chitinophaga barathri</name>
    <dbReference type="NCBI Taxonomy" id="1647451"/>
    <lineage>
        <taxon>Bacteria</taxon>
        <taxon>Pseudomonadati</taxon>
        <taxon>Bacteroidota</taxon>
        <taxon>Chitinophagia</taxon>
        <taxon>Chitinophagales</taxon>
        <taxon>Chitinophagaceae</taxon>
        <taxon>Chitinophaga</taxon>
    </lineage>
</organism>
<gene>
    <name evidence="1" type="ORF">EG028_15835</name>
</gene>
<comment type="caution">
    <text evidence="1">The sequence shown here is derived from an EMBL/GenBank/DDBJ whole genome shotgun (WGS) entry which is preliminary data.</text>
</comment>
<keyword evidence="2" id="KW-1185">Reference proteome</keyword>
<name>A0A3N4MDS5_9BACT</name>